<evidence type="ECO:0000256" key="5">
    <source>
        <dbReference type="ARBA" id="ARBA00022807"/>
    </source>
</evidence>
<dbReference type="CDD" id="cd08073">
    <property type="entry name" value="MPN_NLPC_P60"/>
    <property type="match status" value="1"/>
</dbReference>
<keyword evidence="3" id="KW-0479">Metal-binding</keyword>
<gene>
    <name evidence="9" type="ordered locus">CBUD_A0035</name>
</gene>
<keyword evidence="4" id="KW-0378">Hydrolase</keyword>
<dbReference type="Pfam" id="PF00877">
    <property type="entry name" value="NLPC_P60"/>
    <property type="match status" value="1"/>
</dbReference>
<dbReference type="GO" id="GO:0006508">
    <property type="term" value="P:proteolysis"/>
    <property type="evidence" value="ECO:0007669"/>
    <property type="project" value="UniProtKB-KW"/>
</dbReference>
<keyword evidence="6" id="KW-0862">Zinc</keyword>
<dbReference type="Gene3D" id="3.90.1720.10">
    <property type="entry name" value="endopeptidase domain like (from Nostoc punctiforme)"/>
    <property type="match status" value="1"/>
</dbReference>
<evidence type="ECO:0000313" key="9">
    <source>
        <dbReference type="EMBL" id="ABS78593.2"/>
    </source>
</evidence>
<evidence type="ECO:0000259" key="8">
    <source>
        <dbReference type="PROSITE" id="PS51935"/>
    </source>
</evidence>
<dbReference type="PANTHER" id="PTHR34858:SF1">
    <property type="entry name" value="CYSO-CYSTEINE PEPTIDASE"/>
    <property type="match status" value="1"/>
</dbReference>
<evidence type="ECO:0000256" key="3">
    <source>
        <dbReference type="ARBA" id="ARBA00022723"/>
    </source>
</evidence>
<dbReference type="SUPFAM" id="SSF54001">
    <property type="entry name" value="Cysteine proteinases"/>
    <property type="match status" value="1"/>
</dbReference>
<dbReference type="SMART" id="SM00232">
    <property type="entry name" value="JAB_MPN"/>
    <property type="match status" value="1"/>
</dbReference>
<comment type="similarity">
    <text evidence="1">Belongs to the peptidase C40 family.</text>
</comment>
<dbReference type="EMBL" id="CP000735">
    <property type="protein sequence ID" value="ABS78593.2"/>
    <property type="molecule type" value="Genomic_DNA"/>
</dbReference>
<geneLocation type="plasmid" evidence="9 10">
    <name>pQpDG</name>
</geneLocation>
<keyword evidence="9" id="KW-0614">Plasmid</keyword>
<dbReference type="InterPro" id="IPR051929">
    <property type="entry name" value="VirAsm_ModProt"/>
</dbReference>
<dbReference type="InterPro" id="IPR000064">
    <property type="entry name" value="NLP_P60_dom"/>
</dbReference>
<evidence type="ECO:0000256" key="6">
    <source>
        <dbReference type="ARBA" id="ARBA00022833"/>
    </source>
</evidence>
<dbReference type="GO" id="GO:0008235">
    <property type="term" value="F:metalloexopeptidase activity"/>
    <property type="evidence" value="ECO:0007669"/>
    <property type="project" value="TreeGrafter"/>
</dbReference>
<dbReference type="AlphaFoldDB" id="A9KH64"/>
<dbReference type="RefSeq" id="WP_011996333.1">
    <property type="nucleotide sequence ID" value="NC_009726.1"/>
</dbReference>
<feature type="domain" description="NlpC/P60" evidence="8">
    <location>
        <begin position="110"/>
        <end position="246"/>
    </location>
</feature>
<keyword evidence="7" id="KW-0482">Metalloprotease</keyword>
<proteinExistence type="inferred from homology"/>
<evidence type="ECO:0000313" key="10">
    <source>
        <dbReference type="Proteomes" id="UP000008555"/>
    </source>
</evidence>
<evidence type="ECO:0000256" key="7">
    <source>
        <dbReference type="ARBA" id="ARBA00023049"/>
    </source>
</evidence>
<dbReference type="PANTHER" id="PTHR34858">
    <property type="entry name" value="CYSO-CYSTEINE PEPTIDASE"/>
    <property type="match status" value="1"/>
</dbReference>
<keyword evidence="5" id="KW-0788">Thiol protease</keyword>
<keyword evidence="2" id="KW-0645">Protease</keyword>
<dbReference type="GO" id="GO:0008270">
    <property type="term" value="F:zinc ion binding"/>
    <property type="evidence" value="ECO:0007669"/>
    <property type="project" value="TreeGrafter"/>
</dbReference>
<evidence type="ECO:0000256" key="2">
    <source>
        <dbReference type="ARBA" id="ARBA00022670"/>
    </source>
</evidence>
<accession>A9KH64</accession>
<evidence type="ECO:0000256" key="4">
    <source>
        <dbReference type="ARBA" id="ARBA00022801"/>
    </source>
</evidence>
<reference evidence="9 10" key="1">
    <citation type="journal article" date="2009" name="Infect. Immun.">
        <title>Comparative genomics reveal extensive transposon-mediated genomic plasticity and diversity among potential effector proteins within the genus Coxiella.</title>
        <authorList>
            <person name="Beare P.A."/>
            <person name="Unsworth N."/>
            <person name="Andoh M."/>
            <person name="Voth D.E."/>
            <person name="Omsland A."/>
            <person name="Gilk S.D."/>
            <person name="Williams K.P."/>
            <person name="Sobral B.W."/>
            <person name="Kupko J.J.III."/>
            <person name="Porcella S.F."/>
            <person name="Samuel J.E."/>
            <person name="Heinzen R.A."/>
        </authorList>
    </citation>
    <scope>NUCLEOTIDE SEQUENCE [LARGE SCALE GENOMIC DNA]</scope>
    <source>
        <strain evidence="9 10">Dugway 5J108-111</strain>
        <plasmid evidence="10">pQpDG</plasmid>
    </source>
</reference>
<dbReference type="Proteomes" id="UP000008555">
    <property type="component" value="Plasmid pQpDG"/>
</dbReference>
<evidence type="ECO:0000256" key="1">
    <source>
        <dbReference type="ARBA" id="ARBA00007074"/>
    </source>
</evidence>
<dbReference type="InterPro" id="IPR000555">
    <property type="entry name" value="JAMM/MPN+_dom"/>
</dbReference>
<dbReference type="InterPro" id="IPR038765">
    <property type="entry name" value="Papain-like_cys_pep_sf"/>
</dbReference>
<protein>
    <submittedName>
        <fullName evidence="9">Tail assembly protein</fullName>
    </submittedName>
</protein>
<dbReference type="PROSITE" id="PS51935">
    <property type="entry name" value="NLPC_P60"/>
    <property type="match status" value="1"/>
</dbReference>
<name>A9KH64_COXBN</name>
<sequence length="250" mass="29368">MDMNNNLENERKVDRILPPPPFIADHIKSTIPEMACGVLVYKDNNHSYIPCKNIADDPLKQSKISDEEYARTRNEGDIIHTVMFRSDESAHSTEEDQAQCNENKAPYIIISWPELKIEQFLPTVDLPLVGRPFIYGVYDCYSLARDYYKKNFGIKLNDYDRPDFWWEKDANLYMENYKKEGFKEIPAKELRCGDLILMKINSPVPNHIAIYLGNGEILHHLELQPSKREDYREKWRKKSVLFLRHKEISG</sequence>
<organism evidence="9 10">
    <name type="scientific">Coxiella burnetii (strain Dugway 5J108-111)</name>
    <dbReference type="NCBI Taxonomy" id="434922"/>
    <lineage>
        <taxon>Bacteria</taxon>
        <taxon>Pseudomonadati</taxon>
        <taxon>Pseudomonadota</taxon>
        <taxon>Gammaproteobacteria</taxon>
        <taxon>Legionellales</taxon>
        <taxon>Coxiellaceae</taxon>
        <taxon>Coxiella</taxon>
    </lineage>
</organism>
<dbReference type="KEGG" id="cbd:CBUD_A0035"/>
<dbReference type="HOGENOM" id="CLU_071796_0_1_6"/>
<dbReference type="GO" id="GO:0008234">
    <property type="term" value="F:cysteine-type peptidase activity"/>
    <property type="evidence" value="ECO:0007669"/>
    <property type="project" value="UniProtKB-KW"/>
</dbReference>